<name>A0A1I7LBZ2_9BURK</name>
<evidence type="ECO:0000259" key="7">
    <source>
        <dbReference type="PROSITE" id="PS50111"/>
    </source>
</evidence>
<dbReference type="AlphaFoldDB" id="A0A1I7LBZ2"/>
<reference evidence="10" key="1">
    <citation type="submission" date="2016-10" db="EMBL/GenBank/DDBJ databases">
        <authorList>
            <person name="Varghese N."/>
            <person name="Submissions S."/>
        </authorList>
    </citation>
    <scope>NUCLEOTIDE SEQUENCE [LARGE SCALE GENOMIC DNA]</scope>
    <source>
        <strain evidence="10">CGMCC 1.11014</strain>
    </source>
</reference>
<keyword evidence="6" id="KW-1133">Transmembrane helix</keyword>
<dbReference type="FunFam" id="1.10.287.950:FF:000001">
    <property type="entry name" value="Methyl-accepting chemotaxis sensory transducer"/>
    <property type="match status" value="1"/>
</dbReference>
<feature type="domain" description="HAMP" evidence="8">
    <location>
        <begin position="491"/>
        <end position="543"/>
    </location>
</feature>
<feature type="transmembrane region" description="Helical" evidence="6">
    <location>
        <begin position="468"/>
        <end position="488"/>
    </location>
</feature>
<dbReference type="PANTHER" id="PTHR43531:SF14">
    <property type="entry name" value="METHYL-ACCEPTING CHEMOTAXIS PROTEIN I-RELATED"/>
    <property type="match status" value="1"/>
</dbReference>
<dbReference type="PROSITE" id="PS50885">
    <property type="entry name" value="HAMP"/>
    <property type="match status" value="1"/>
</dbReference>
<evidence type="ECO:0000259" key="8">
    <source>
        <dbReference type="PROSITE" id="PS50885"/>
    </source>
</evidence>
<evidence type="ECO:0000313" key="10">
    <source>
        <dbReference type="Proteomes" id="UP000199391"/>
    </source>
</evidence>
<protein>
    <submittedName>
        <fullName evidence="9">Methyl-accepting chemotaxis protein</fullName>
    </submittedName>
</protein>
<dbReference type="GO" id="GO:0007165">
    <property type="term" value="P:signal transduction"/>
    <property type="evidence" value="ECO:0007669"/>
    <property type="project" value="UniProtKB-KW"/>
</dbReference>
<dbReference type="Pfam" id="PF00015">
    <property type="entry name" value="MCPsignal"/>
    <property type="match status" value="1"/>
</dbReference>
<dbReference type="GO" id="GO:0006935">
    <property type="term" value="P:chemotaxis"/>
    <property type="evidence" value="ECO:0007669"/>
    <property type="project" value="InterPro"/>
</dbReference>
<comment type="similarity">
    <text evidence="3">Belongs to the methyl-accepting chemotaxis (MCP) protein family.</text>
</comment>
<dbReference type="InterPro" id="IPR004090">
    <property type="entry name" value="Chemotax_Me-accpt_rcpt"/>
</dbReference>
<evidence type="ECO:0000313" key="9">
    <source>
        <dbReference type="EMBL" id="SFV07205.1"/>
    </source>
</evidence>
<dbReference type="Proteomes" id="UP000199391">
    <property type="component" value="Unassembled WGS sequence"/>
</dbReference>
<keyword evidence="2" id="KW-0488">Methylation</keyword>
<organism evidence="9 10">
    <name type="scientific">Pseudoduganella namucuonensis</name>
    <dbReference type="NCBI Taxonomy" id="1035707"/>
    <lineage>
        <taxon>Bacteria</taxon>
        <taxon>Pseudomonadati</taxon>
        <taxon>Pseudomonadota</taxon>
        <taxon>Betaproteobacteria</taxon>
        <taxon>Burkholderiales</taxon>
        <taxon>Oxalobacteraceae</taxon>
        <taxon>Telluria group</taxon>
        <taxon>Pseudoduganella</taxon>
    </lineage>
</organism>
<dbReference type="RefSeq" id="WP_093558050.1">
    <property type="nucleotide sequence ID" value="NZ_FPBO01000026.1"/>
</dbReference>
<dbReference type="STRING" id="1035707.SAMN05216552_102670"/>
<evidence type="ECO:0000256" key="6">
    <source>
        <dbReference type="SAM" id="Phobius"/>
    </source>
</evidence>
<dbReference type="InterPro" id="IPR004089">
    <property type="entry name" value="MCPsignal_dom"/>
</dbReference>
<keyword evidence="10" id="KW-1185">Reference proteome</keyword>
<dbReference type="InterPro" id="IPR003660">
    <property type="entry name" value="HAMP_dom"/>
</dbReference>
<gene>
    <name evidence="9" type="ORF">SAMN05216552_102670</name>
</gene>
<keyword evidence="6" id="KW-0472">Membrane</keyword>
<dbReference type="PANTHER" id="PTHR43531">
    <property type="entry name" value="PROTEIN ICFG"/>
    <property type="match status" value="1"/>
</dbReference>
<evidence type="ECO:0000256" key="2">
    <source>
        <dbReference type="ARBA" id="ARBA00022481"/>
    </source>
</evidence>
<dbReference type="Gene3D" id="1.10.287.950">
    <property type="entry name" value="Methyl-accepting chemotaxis protein"/>
    <property type="match status" value="1"/>
</dbReference>
<dbReference type="EMBL" id="FPBO01000026">
    <property type="protein sequence ID" value="SFV07205.1"/>
    <property type="molecule type" value="Genomic_DNA"/>
</dbReference>
<dbReference type="GO" id="GO:0004888">
    <property type="term" value="F:transmembrane signaling receptor activity"/>
    <property type="evidence" value="ECO:0007669"/>
    <property type="project" value="InterPro"/>
</dbReference>
<evidence type="ECO:0000256" key="1">
    <source>
        <dbReference type="ARBA" id="ARBA00004370"/>
    </source>
</evidence>
<dbReference type="InterPro" id="IPR051310">
    <property type="entry name" value="MCP_chemotaxis"/>
</dbReference>
<comment type="subcellular location">
    <subcellularLocation>
        <location evidence="1">Membrane</location>
    </subcellularLocation>
</comment>
<dbReference type="PRINTS" id="PR00260">
    <property type="entry name" value="CHEMTRNSDUCR"/>
</dbReference>
<dbReference type="OrthoDB" id="8768161at2"/>
<feature type="domain" description="Methyl-accepting transducer" evidence="7">
    <location>
        <begin position="548"/>
        <end position="777"/>
    </location>
</feature>
<evidence type="ECO:0000256" key="3">
    <source>
        <dbReference type="ARBA" id="ARBA00029447"/>
    </source>
</evidence>
<dbReference type="SUPFAM" id="SSF58104">
    <property type="entry name" value="Methyl-accepting chemotaxis protein (MCP) signaling domain"/>
    <property type="match status" value="1"/>
</dbReference>
<sequence length="817" mass="86644">MKISHRLLALSACSTAGLLFVAAVSYTAVTSIQADLRTLTLEATPLQNKTHELQQRTERLVGALFKLTLAKGRDEVQSADQAIRQELGAIEKLGADMAALNPALRADSSDFSDTQAEIMRAVEKRLADDAAYRKESDSVKQALTQAQEAIALTRNNVNAIGVDAVKAADAAQDASRRLGNATRSALMAQVKLRELALVVNETDTVGNRFRLTPLKERLKATVDSIQRLAPPSGSEDVLKEVKAVATATYESYVNENEGLSALRAAVLANKPDAESRYQNKRKAILTPLDEQSRKLGTLTDTMEVQAFKQHQILEGALRLRNEPGGVVASSEAVALEIREVTADLRLLMLATTPADVAAINAEVGKLTARLEGRMNEMRAGLVKMGRPQFGQNVEQALAAMQSVAASVAKIAQAKTSLLNSEERMNASMLRLKSVAADKATAGEASLKSIGARQMEVVAAVDSRVDSSLLIILGAAAAIIVATGLLSVLTIRRITRSLDDAVVVAEAVSRGELGRVAAARGDDETARLLNAQARMVATLTDVVGNIRSASQKVNVGARDIVHGNENLGLRTREQSASLSETVSSVERLTHRATQNTSSAHQASSLAQSASTVAVRGGEVAGRVVATMQEIHDSSTKIADIVGVIDSIAFQTNILALNAAVEASRAGEHGRGFAVVAAEVRGLAQKTTQSAREIKDIIQASVERIEAGSNLVRSSGDTMAEIVEQVQQVSALVAEIATASQAQLAEVGQVNLAVTGLGQMTRNYAELASESTTAAKELSRQARELASAISVWRVEMDEQRPGRPGAIGRAQGAASLRLR</sequence>
<keyword evidence="4" id="KW-0807">Transducer</keyword>
<dbReference type="PROSITE" id="PS50111">
    <property type="entry name" value="CHEMOTAXIS_TRANSDUC_2"/>
    <property type="match status" value="1"/>
</dbReference>
<evidence type="ECO:0000256" key="4">
    <source>
        <dbReference type="PROSITE-ProRule" id="PRU00284"/>
    </source>
</evidence>
<evidence type="ECO:0000256" key="5">
    <source>
        <dbReference type="SAM" id="MobiDB-lite"/>
    </source>
</evidence>
<dbReference type="SMART" id="SM00283">
    <property type="entry name" value="MA"/>
    <property type="match status" value="1"/>
</dbReference>
<keyword evidence="6" id="KW-0812">Transmembrane</keyword>
<proteinExistence type="inferred from homology"/>
<accession>A0A1I7LBZ2</accession>
<dbReference type="GO" id="GO:0005886">
    <property type="term" value="C:plasma membrane"/>
    <property type="evidence" value="ECO:0007669"/>
    <property type="project" value="TreeGrafter"/>
</dbReference>
<feature type="region of interest" description="Disordered" evidence="5">
    <location>
        <begin position="798"/>
        <end position="817"/>
    </location>
</feature>